<dbReference type="FunFam" id="3.30.413.10:FF:000008">
    <property type="entry name" value="Sulfite reductase [ferredoxin], chloroplastic"/>
    <property type="match status" value="1"/>
</dbReference>
<comment type="similarity">
    <text evidence="6">Belongs to the nitrite and sulfite reductase 4Fe-4S domain family.</text>
</comment>
<sequence length="632" mass="70617">MKLSTATACVALVAGPTSIVAFMAHSTTTTTTATTTRLNVQMESPKKSLPKIEKLKIASRYLRDPLNEQLATEEIGISKDAYQILKYHGSYQQNNRETKGPKDYQFMLRLKQPAGELPPELYRLLDDLSEEHGQGDLRMTTRQCFQMHGILKGDLKTVISSIMNIGSSTVGACGDVSRNVMTTPAPFKSPAYAYAREYSKVFAQLFRPMTPAFSEIWLDGEKAATVETWSREVEDYDVDARMIHDNGRGIVLPDSVEPIYGAQYLPRKFKIGVTVPGDNSIDIYTNDIGVVVICDEDTGELRGFNVMVGGGMGRTHNKEDTFARAADHMGYVPKDDIMEVMKAIVAAQRDHGNRDVRANARMKYLVHTLGIDKFRRLVESYAGMEIAPWIPIDEWKYNDWMGWWDQGDGKLFYGQHVDNGRVKDEGDFRLKSALRALVDKYDVHSILSPTQSIIFRDVDPRDRAGIESLLREHGIAPLEEVDPIARLSMACPALPLCGLAQTEAERIMPSYVVRMRALLDKMNLPGEEILMRMTGCPNGCARPYMAELAFVGDGPRSYQLWLGGSPVLTRTAYPYMAKMDTDDLEKTVEPILAMFIEGRTEYEAFGDFCHRVGAEAIEKYCASYVPGSVVAA</sequence>
<comment type="subunit">
    <text evidence="15">Monomer. Interacts with ferredoxin.</text>
</comment>
<dbReference type="FunFam" id="3.30.413.10:FF:000014">
    <property type="entry name" value="Sulfite reductase [ferredoxin], chloroplastic"/>
    <property type="match status" value="1"/>
</dbReference>
<dbReference type="SUPFAM" id="SSF55124">
    <property type="entry name" value="Nitrite/Sulfite reductase N-terminal domain-like"/>
    <property type="match status" value="2"/>
</dbReference>
<dbReference type="Pfam" id="PF03460">
    <property type="entry name" value="NIR_SIR_ferr"/>
    <property type="match status" value="2"/>
</dbReference>
<organism evidence="19 20">
    <name type="scientific">Cyclostephanos tholiformis</name>
    <dbReference type="NCBI Taxonomy" id="382380"/>
    <lineage>
        <taxon>Eukaryota</taxon>
        <taxon>Sar</taxon>
        <taxon>Stramenopiles</taxon>
        <taxon>Ochrophyta</taxon>
        <taxon>Bacillariophyta</taxon>
        <taxon>Coscinodiscophyceae</taxon>
        <taxon>Thalassiosirophycidae</taxon>
        <taxon>Stephanodiscales</taxon>
        <taxon>Stephanodiscaceae</taxon>
        <taxon>Cyclostephanos</taxon>
    </lineage>
</organism>
<comment type="cofactor">
    <cofactor evidence="2">
        <name>[4Fe-4S] cluster</name>
        <dbReference type="ChEBI" id="CHEBI:49883"/>
    </cofactor>
</comment>
<evidence type="ECO:0000256" key="10">
    <source>
        <dbReference type="ARBA" id="ARBA00022723"/>
    </source>
</evidence>
<evidence type="ECO:0000256" key="5">
    <source>
        <dbReference type="ARBA" id="ARBA00004595"/>
    </source>
</evidence>
<evidence type="ECO:0000256" key="11">
    <source>
        <dbReference type="ARBA" id="ARBA00022784"/>
    </source>
</evidence>
<keyword evidence="9" id="KW-0349">Heme</keyword>
<evidence type="ECO:0000256" key="7">
    <source>
        <dbReference type="ARBA" id="ARBA00012353"/>
    </source>
</evidence>
<evidence type="ECO:0000313" key="19">
    <source>
        <dbReference type="EMBL" id="KAL3809300.1"/>
    </source>
</evidence>
<proteinExistence type="inferred from homology"/>
<dbReference type="GO" id="GO:0050311">
    <property type="term" value="F:sulfite reductase (ferredoxin) activity"/>
    <property type="evidence" value="ECO:0007669"/>
    <property type="project" value="UniProtKB-EC"/>
</dbReference>
<evidence type="ECO:0000256" key="9">
    <source>
        <dbReference type="ARBA" id="ARBA00022617"/>
    </source>
</evidence>
<dbReference type="NCBIfam" id="TIGR02042">
    <property type="entry name" value="sir"/>
    <property type="match status" value="1"/>
</dbReference>
<dbReference type="InterPro" id="IPR006066">
    <property type="entry name" value="NO2/SO3_Rdtase_FeS/sirohaem_BS"/>
</dbReference>
<dbReference type="PRINTS" id="PR00397">
    <property type="entry name" value="SIROHAEM"/>
</dbReference>
<keyword evidence="14" id="KW-0411">Iron-sulfur</keyword>
<dbReference type="SUPFAM" id="SSF56014">
    <property type="entry name" value="Nitrite and sulphite reductase 4Fe-4S domain-like"/>
    <property type="match status" value="2"/>
</dbReference>
<dbReference type="GO" id="GO:0051539">
    <property type="term" value="F:4 iron, 4 sulfur cluster binding"/>
    <property type="evidence" value="ECO:0007669"/>
    <property type="project" value="UniProtKB-KW"/>
</dbReference>
<accession>A0ABD3R8I8</accession>
<dbReference type="InterPro" id="IPR011787">
    <property type="entry name" value="SiR_ferredoxin-dep"/>
</dbReference>
<dbReference type="InterPro" id="IPR006067">
    <property type="entry name" value="NO2/SO3_Rdtase_4Fe4S_dom"/>
</dbReference>
<evidence type="ECO:0000256" key="3">
    <source>
        <dbReference type="ARBA" id="ARBA00002010"/>
    </source>
</evidence>
<feature type="domain" description="Nitrite/sulphite reductase 4Fe-4S" evidence="17">
    <location>
        <begin position="204"/>
        <end position="383"/>
    </location>
</feature>
<comment type="catalytic activity">
    <reaction evidence="16">
        <text>hydrogen sulfide + 6 oxidized [2Fe-2S]-[ferredoxin] + 3 H2O = sulfite + 6 reduced [2Fe-2S]-[ferredoxin] + 7 H(+)</text>
        <dbReference type="Rhea" id="RHEA:23132"/>
        <dbReference type="Rhea" id="RHEA-COMP:10000"/>
        <dbReference type="Rhea" id="RHEA-COMP:10001"/>
        <dbReference type="ChEBI" id="CHEBI:15377"/>
        <dbReference type="ChEBI" id="CHEBI:15378"/>
        <dbReference type="ChEBI" id="CHEBI:17359"/>
        <dbReference type="ChEBI" id="CHEBI:29919"/>
        <dbReference type="ChEBI" id="CHEBI:33737"/>
        <dbReference type="ChEBI" id="CHEBI:33738"/>
        <dbReference type="EC" id="1.8.7.1"/>
    </reaction>
</comment>
<protein>
    <recommendedName>
        <fullName evidence="7">assimilatory sulfite reductase (ferredoxin)</fullName>
        <ecNumber evidence="7">1.8.7.1</ecNumber>
    </recommendedName>
</protein>
<dbReference type="Pfam" id="PF01077">
    <property type="entry name" value="NIR_SIR"/>
    <property type="match status" value="1"/>
</dbReference>
<evidence type="ECO:0000256" key="14">
    <source>
        <dbReference type="ARBA" id="ARBA00023014"/>
    </source>
</evidence>
<evidence type="ECO:0000313" key="20">
    <source>
        <dbReference type="Proteomes" id="UP001530377"/>
    </source>
</evidence>
<feature type="domain" description="Nitrite/Sulfite reductase ferredoxin-like" evidence="18">
    <location>
        <begin position="405"/>
        <end position="472"/>
    </location>
</feature>
<dbReference type="InterPro" id="IPR005117">
    <property type="entry name" value="NiRdtase/SiRdtase_haem-b_fer"/>
</dbReference>
<name>A0ABD3R8I8_9STRA</name>
<evidence type="ECO:0000259" key="17">
    <source>
        <dbReference type="Pfam" id="PF01077"/>
    </source>
</evidence>
<evidence type="ECO:0000256" key="16">
    <source>
        <dbReference type="ARBA" id="ARBA00049518"/>
    </source>
</evidence>
<keyword evidence="10" id="KW-0479">Metal-binding</keyword>
<dbReference type="InterPro" id="IPR045854">
    <property type="entry name" value="NO2/SO3_Rdtase_4Fe4S_sf"/>
</dbReference>
<dbReference type="InterPro" id="IPR036136">
    <property type="entry name" value="Nit/Sulf_reduc_fer-like_dom_sf"/>
</dbReference>
<comment type="function">
    <text evidence="3">DNA-binding protein that binds to both double-stranded and single-stranded DNA without significant sequence specificity to reversibly repress the transcriptional activity of chloroplast nucleoids by promoting DNA compaction and possibly regulate DNA replication.</text>
</comment>
<dbReference type="AlphaFoldDB" id="A0ABD3R8I8"/>
<evidence type="ECO:0000256" key="8">
    <source>
        <dbReference type="ARBA" id="ARBA00022485"/>
    </source>
</evidence>
<dbReference type="Proteomes" id="UP001530377">
    <property type="component" value="Unassembled WGS sequence"/>
</dbReference>
<evidence type="ECO:0000256" key="13">
    <source>
        <dbReference type="ARBA" id="ARBA00023004"/>
    </source>
</evidence>
<dbReference type="EC" id="1.8.7.1" evidence="7"/>
<keyword evidence="20" id="KW-1185">Reference proteome</keyword>
<evidence type="ECO:0000256" key="6">
    <source>
        <dbReference type="ARBA" id="ARBA00010429"/>
    </source>
</evidence>
<dbReference type="PROSITE" id="PS00365">
    <property type="entry name" value="NIR_SIR"/>
    <property type="match status" value="1"/>
</dbReference>
<dbReference type="EMBL" id="JALLPB020000420">
    <property type="protein sequence ID" value="KAL3809300.1"/>
    <property type="molecule type" value="Genomic_DNA"/>
</dbReference>
<dbReference type="Gene3D" id="3.30.413.10">
    <property type="entry name" value="Sulfite Reductase Hemoprotein, domain 1"/>
    <property type="match status" value="2"/>
</dbReference>
<comment type="subcellular location">
    <subcellularLocation>
        <location evidence="5">Plastid</location>
        <location evidence="5">Chloroplast stroma</location>
        <location evidence="5">Chloroplast nucleoid</location>
    </subcellularLocation>
</comment>
<keyword evidence="11" id="KW-0883">Thioether bond</keyword>
<dbReference type="NCBIfam" id="NF010029">
    <property type="entry name" value="PRK13504.1"/>
    <property type="match status" value="1"/>
</dbReference>
<dbReference type="GO" id="GO:0042644">
    <property type="term" value="C:chloroplast nucleoid"/>
    <property type="evidence" value="ECO:0007669"/>
    <property type="project" value="UniProtKB-SubCell"/>
</dbReference>
<comment type="cofactor">
    <cofactor evidence="1">
        <name>siroheme</name>
        <dbReference type="ChEBI" id="CHEBI:60052"/>
    </cofactor>
</comment>
<evidence type="ECO:0000256" key="4">
    <source>
        <dbReference type="ARBA" id="ARBA00003329"/>
    </source>
</evidence>
<evidence type="ECO:0000259" key="18">
    <source>
        <dbReference type="Pfam" id="PF03460"/>
    </source>
</evidence>
<evidence type="ECO:0000256" key="1">
    <source>
        <dbReference type="ARBA" id="ARBA00001929"/>
    </source>
</evidence>
<evidence type="ECO:0000256" key="12">
    <source>
        <dbReference type="ARBA" id="ARBA00023002"/>
    </source>
</evidence>
<feature type="domain" description="Nitrite/Sulfite reductase ferredoxin-like" evidence="18">
    <location>
        <begin position="103"/>
        <end position="161"/>
    </location>
</feature>
<dbReference type="PANTHER" id="PTHR11493:SF47">
    <property type="entry name" value="SULFITE REDUCTASE [NADPH] SUBUNIT BETA"/>
    <property type="match status" value="1"/>
</dbReference>
<dbReference type="GO" id="GO:0046872">
    <property type="term" value="F:metal ion binding"/>
    <property type="evidence" value="ECO:0007669"/>
    <property type="project" value="UniProtKB-KW"/>
</dbReference>
<evidence type="ECO:0000256" key="2">
    <source>
        <dbReference type="ARBA" id="ARBA00001966"/>
    </source>
</evidence>
<comment type="function">
    <text evidence="4">Essential protein with sulfite reductase activity required in assimilatory sulfate reduction pathway during both primary and secondary metabolism and thus involved in development and growth.</text>
</comment>
<keyword evidence="13" id="KW-0408">Iron</keyword>
<keyword evidence="12" id="KW-0560">Oxidoreductase</keyword>
<dbReference type="PANTHER" id="PTHR11493">
    <property type="entry name" value="SULFITE REDUCTASE [NADPH] SUBUNIT BETA-RELATED"/>
    <property type="match status" value="1"/>
</dbReference>
<comment type="caution">
    <text evidence="19">The sequence shown here is derived from an EMBL/GenBank/DDBJ whole genome shotgun (WGS) entry which is preliminary data.</text>
</comment>
<dbReference type="InterPro" id="IPR045169">
    <property type="entry name" value="NO2/SO3_Rdtase_4Fe4S_prot"/>
</dbReference>
<reference evidence="19 20" key="1">
    <citation type="submission" date="2024-10" db="EMBL/GenBank/DDBJ databases">
        <title>Updated reference genomes for cyclostephanoid diatoms.</title>
        <authorList>
            <person name="Roberts W.R."/>
            <person name="Alverson A.J."/>
        </authorList>
    </citation>
    <scope>NUCLEOTIDE SEQUENCE [LARGE SCALE GENOMIC DNA]</scope>
    <source>
        <strain evidence="19 20">AJA228-03</strain>
    </source>
</reference>
<gene>
    <name evidence="19" type="ORF">ACHAXA_009424</name>
</gene>
<keyword evidence="8" id="KW-0004">4Fe-4S</keyword>
<evidence type="ECO:0000256" key="15">
    <source>
        <dbReference type="ARBA" id="ARBA00046513"/>
    </source>
</evidence>